<reference evidence="2 3" key="1">
    <citation type="submission" date="2019-06" db="EMBL/GenBank/DDBJ databases">
        <title>Sequencing the genomes of 1000 actinobacteria strains.</title>
        <authorList>
            <person name="Klenk H.-P."/>
        </authorList>
    </citation>
    <scope>NUCLEOTIDE SEQUENCE [LARGE SCALE GENOMIC DNA]</scope>
    <source>
        <strain evidence="2 3">DSM 18031</strain>
    </source>
</reference>
<feature type="transmembrane region" description="Helical" evidence="1">
    <location>
        <begin position="103"/>
        <end position="125"/>
    </location>
</feature>
<dbReference type="PANTHER" id="PTHR34989">
    <property type="entry name" value="PROTEIN HDED"/>
    <property type="match status" value="1"/>
</dbReference>
<dbReference type="InterPro" id="IPR052712">
    <property type="entry name" value="Acid_resist_chaperone_HdeD"/>
</dbReference>
<comment type="caution">
    <text evidence="2">The sequence shown here is derived from an EMBL/GenBank/DDBJ whole genome shotgun (WGS) entry which is preliminary data.</text>
</comment>
<dbReference type="RefSeq" id="WP_141917027.1">
    <property type="nucleotide sequence ID" value="NZ_BAAAYS010000016.1"/>
</dbReference>
<dbReference type="PANTHER" id="PTHR34989:SF1">
    <property type="entry name" value="PROTEIN HDED"/>
    <property type="match status" value="1"/>
</dbReference>
<protein>
    <submittedName>
        <fullName evidence="2">Uncharacterized membrane protein HdeD (DUF308 family)</fullName>
    </submittedName>
</protein>
<keyword evidence="3" id="KW-1185">Reference proteome</keyword>
<organism evidence="2 3">
    <name type="scientific">Klugiella xanthotipulae</name>
    <dbReference type="NCBI Taxonomy" id="244735"/>
    <lineage>
        <taxon>Bacteria</taxon>
        <taxon>Bacillati</taxon>
        <taxon>Actinomycetota</taxon>
        <taxon>Actinomycetes</taxon>
        <taxon>Micrococcales</taxon>
        <taxon>Microbacteriaceae</taxon>
        <taxon>Klugiella</taxon>
    </lineage>
</organism>
<dbReference type="InterPro" id="IPR005325">
    <property type="entry name" value="DUF308_memb"/>
</dbReference>
<dbReference type="OrthoDB" id="193343at2"/>
<dbReference type="AlphaFoldDB" id="A0A543HXL1"/>
<evidence type="ECO:0000313" key="3">
    <source>
        <dbReference type="Proteomes" id="UP000318331"/>
    </source>
</evidence>
<keyword evidence="1" id="KW-0472">Membrane</keyword>
<sequence>MSDSAQQFAKTVRSGITALWWLYLLRGVFAVVFGIVALSNPGLAAGALAVLLGIYLMVEGLSLAISAVAQRSEIAGWGWLIGQGALTALAGLFMVILPMWTASLVGLFLVWSVVIWSVLAGIYGVAGSLRAKRSGLVWGWGMVASIMSILLSILVAVFVIADPVLAVKILVVIAGFWAILFGLILLFIAFSVRRGVKTLSDSLADAAADPNAPRRP</sequence>
<gene>
    <name evidence="2" type="ORF">FB466_1357</name>
</gene>
<feature type="transmembrane region" description="Helical" evidence="1">
    <location>
        <begin position="137"/>
        <end position="161"/>
    </location>
</feature>
<dbReference type="GO" id="GO:0005886">
    <property type="term" value="C:plasma membrane"/>
    <property type="evidence" value="ECO:0007669"/>
    <property type="project" value="TreeGrafter"/>
</dbReference>
<evidence type="ECO:0000313" key="2">
    <source>
        <dbReference type="EMBL" id="TQM63108.1"/>
    </source>
</evidence>
<feature type="transmembrane region" description="Helical" evidence="1">
    <location>
        <begin position="77"/>
        <end position="97"/>
    </location>
</feature>
<dbReference type="Proteomes" id="UP000318331">
    <property type="component" value="Unassembled WGS sequence"/>
</dbReference>
<evidence type="ECO:0000256" key="1">
    <source>
        <dbReference type="SAM" id="Phobius"/>
    </source>
</evidence>
<dbReference type="EMBL" id="VFPN01000002">
    <property type="protein sequence ID" value="TQM63108.1"/>
    <property type="molecule type" value="Genomic_DNA"/>
</dbReference>
<feature type="transmembrane region" description="Helical" evidence="1">
    <location>
        <begin position="20"/>
        <end position="38"/>
    </location>
</feature>
<feature type="transmembrane region" description="Helical" evidence="1">
    <location>
        <begin position="167"/>
        <end position="190"/>
    </location>
</feature>
<keyword evidence="1" id="KW-0812">Transmembrane</keyword>
<feature type="transmembrane region" description="Helical" evidence="1">
    <location>
        <begin position="44"/>
        <end position="65"/>
    </location>
</feature>
<dbReference type="Pfam" id="PF03729">
    <property type="entry name" value="DUF308"/>
    <property type="match status" value="2"/>
</dbReference>
<accession>A0A543HXL1</accession>
<name>A0A543HXL1_9MICO</name>
<keyword evidence="1" id="KW-1133">Transmembrane helix</keyword>
<proteinExistence type="predicted"/>